<feature type="domain" description="HMA" evidence="1">
    <location>
        <begin position="54"/>
        <end position="126"/>
    </location>
</feature>
<keyword evidence="3" id="KW-1185">Reference proteome</keyword>
<dbReference type="Pfam" id="PF00403">
    <property type="entry name" value="HMA"/>
    <property type="match status" value="1"/>
</dbReference>
<organism evidence="2 3">
    <name type="scientific">Bizionia sediminis</name>
    <dbReference type="NCBI Taxonomy" id="1737064"/>
    <lineage>
        <taxon>Bacteria</taxon>
        <taxon>Pseudomonadati</taxon>
        <taxon>Bacteroidota</taxon>
        <taxon>Flavobacteriia</taxon>
        <taxon>Flavobacteriales</taxon>
        <taxon>Flavobacteriaceae</taxon>
        <taxon>Bizionia</taxon>
    </lineage>
</organism>
<dbReference type="InterPro" id="IPR006121">
    <property type="entry name" value="HMA_dom"/>
</dbReference>
<dbReference type="Proteomes" id="UP001597472">
    <property type="component" value="Unassembled WGS sequence"/>
</dbReference>
<dbReference type="InterPro" id="IPR036163">
    <property type="entry name" value="HMA_dom_sf"/>
</dbReference>
<comment type="caution">
    <text evidence="2">The sequence shown here is derived from an EMBL/GenBank/DDBJ whole genome shotgun (WGS) entry which is preliminary data.</text>
</comment>
<dbReference type="PROSITE" id="PS50846">
    <property type="entry name" value="HMA_2"/>
    <property type="match status" value="1"/>
</dbReference>
<dbReference type="RefSeq" id="WP_376894177.1">
    <property type="nucleotide sequence ID" value="NZ_JBHULS010000004.1"/>
</dbReference>
<evidence type="ECO:0000313" key="2">
    <source>
        <dbReference type="EMBL" id="MFD2552249.1"/>
    </source>
</evidence>
<reference evidence="3" key="1">
    <citation type="journal article" date="2019" name="Int. J. Syst. Evol. Microbiol.">
        <title>The Global Catalogue of Microorganisms (GCM) 10K type strain sequencing project: providing services to taxonomists for standard genome sequencing and annotation.</title>
        <authorList>
            <consortium name="The Broad Institute Genomics Platform"/>
            <consortium name="The Broad Institute Genome Sequencing Center for Infectious Disease"/>
            <person name="Wu L."/>
            <person name="Ma J."/>
        </authorList>
    </citation>
    <scope>NUCLEOTIDE SEQUENCE [LARGE SCALE GENOMIC DNA]</scope>
    <source>
        <strain evidence="3">KCTC 42587</strain>
    </source>
</reference>
<accession>A0ABW5KUY3</accession>
<dbReference type="EMBL" id="JBHULS010000004">
    <property type="protein sequence ID" value="MFD2552249.1"/>
    <property type="molecule type" value="Genomic_DNA"/>
</dbReference>
<name>A0ABW5KUY3_9FLAO</name>
<gene>
    <name evidence="2" type="ORF">ACFSQP_10515</name>
</gene>
<proteinExistence type="predicted"/>
<sequence length="166" mass="18199">MNDLQKTQTTRNRPVLNMGKKLILSAAILAGLVFTSCKNDTKTDNTVEPETSEMTQEMAMKNLSFGVRGNCGMCKSTIEKAANSVEGVASANWDVDKKKMDVSFDDTKTNAMAIHQAIAASGYDTEKVAGSKEAYKNLPACCQYDHSMMMHQSGNMHSENHINQSH</sequence>
<dbReference type="Gene3D" id="3.30.70.100">
    <property type="match status" value="1"/>
</dbReference>
<evidence type="ECO:0000313" key="3">
    <source>
        <dbReference type="Proteomes" id="UP001597472"/>
    </source>
</evidence>
<evidence type="ECO:0000259" key="1">
    <source>
        <dbReference type="PROSITE" id="PS50846"/>
    </source>
</evidence>
<protein>
    <submittedName>
        <fullName evidence="2">Heavy-metal-associated domain-containing protein</fullName>
    </submittedName>
</protein>
<dbReference type="SUPFAM" id="SSF55008">
    <property type="entry name" value="HMA, heavy metal-associated domain"/>
    <property type="match status" value="1"/>
</dbReference>
<dbReference type="CDD" id="cd00371">
    <property type="entry name" value="HMA"/>
    <property type="match status" value="1"/>
</dbReference>